<dbReference type="EMBL" id="CAJOBZ010000051">
    <property type="protein sequence ID" value="CAF4917316.1"/>
    <property type="molecule type" value="Genomic_DNA"/>
</dbReference>
<evidence type="ECO:0000313" key="9">
    <source>
        <dbReference type="EMBL" id="CAF4917316.1"/>
    </source>
</evidence>
<dbReference type="InterPro" id="IPR022352">
    <property type="entry name" value="Ins/IGF/rlx"/>
</dbReference>
<feature type="chain" id="PRO_5032635141" description="Insulin-like domain-containing protein" evidence="7">
    <location>
        <begin position="21"/>
        <end position="102"/>
    </location>
</feature>
<organism evidence="9 10">
    <name type="scientific">Pieris macdunnoughi</name>
    <dbReference type="NCBI Taxonomy" id="345717"/>
    <lineage>
        <taxon>Eukaryota</taxon>
        <taxon>Metazoa</taxon>
        <taxon>Ecdysozoa</taxon>
        <taxon>Arthropoda</taxon>
        <taxon>Hexapoda</taxon>
        <taxon>Insecta</taxon>
        <taxon>Pterygota</taxon>
        <taxon>Neoptera</taxon>
        <taxon>Endopterygota</taxon>
        <taxon>Lepidoptera</taxon>
        <taxon>Glossata</taxon>
        <taxon>Ditrysia</taxon>
        <taxon>Papilionoidea</taxon>
        <taxon>Pieridae</taxon>
        <taxon>Pierinae</taxon>
        <taxon>Pieris</taxon>
    </lineage>
</organism>
<feature type="signal peptide" evidence="7">
    <location>
        <begin position="1"/>
        <end position="20"/>
    </location>
</feature>
<protein>
    <recommendedName>
        <fullName evidence="8">Insulin-like domain-containing protein</fullName>
    </recommendedName>
</protein>
<dbReference type="AlphaFoldDB" id="A0A821VYZ9"/>
<evidence type="ECO:0000256" key="2">
    <source>
        <dbReference type="ARBA" id="ARBA00011207"/>
    </source>
</evidence>
<dbReference type="PROSITE" id="PS00262">
    <property type="entry name" value="INSULIN"/>
    <property type="match status" value="1"/>
</dbReference>
<evidence type="ECO:0000256" key="3">
    <source>
        <dbReference type="ARBA" id="ARBA00022685"/>
    </source>
</evidence>
<dbReference type="GO" id="GO:0005576">
    <property type="term" value="C:extracellular region"/>
    <property type="evidence" value="ECO:0007669"/>
    <property type="project" value="UniProtKB-SubCell"/>
</dbReference>
<dbReference type="GO" id="GO:0005179">
    <property type="term" value="F:hormone activity"/>
    <property type="evidence" value="ECO:0007669"/>
    <property type="project" value="InterPro"/>
</dbReference>
<proteinExistence type="inferred from homology"/>
<evidence type="ECO:0000256" key="5">
    <source>
        <dbReference type="ARBA" id="ARBA00023157"/>
    </source>
</evidence>
<dbReference type="SMART" id="SM00078">
    <property type="entry name" value="IlGF"/>
    <property type="match status" value="1"/>
</dbReference>
<name>A0A821VYZ9_9NEOP</name>
<dbReference type="SUPFAM" id="SSF56994">
    <property type="entry name" value="Insulin-like"/>
    <property type="match status" value="1"/>
</dbReference>
<evidence type="ECO:0000313" key="10">
    <source>
        <dbReference type="Proteomes" id="UP000663880"/>
    </source>
</evidence>
<dbReference type="PANTHER" id="PTHR13647:SF4">
    <property type="entry name" value="INSULIN-LIKE PEPTIDE 1-RELATED"/>
    <property type="match status" value="1"/>
</dbReference>
<keyword evidence="5" id="KW-1015">Disulfide bond</keyword>
<gene>
    <name evidence="9" type="ORF">PMACD_LOCUS12705</name>
</gene>
<evidence type="ECO:0000259" key="8">
    <source>
        <dbReference type="SMART" id="SM00078"/>
    </source>
</evidence>
<dbReference type="PIRSF" id="PIRSF018431">
    <property type="entry name" value="Molluscan_insulin_rel_peptide"/>
    <property type="match status" value="1"/>
</dbReference>
<comment type="subunit">
    <text evidence="2">Heterodimer of a B chain and an A chain linked by two disulfide bonds.</text>
</comment>
<keyword evidence="3" id="KW-0165">Cleavage on pair of basic residues</keyword>
<keyword evidence="6" id="KW-0964">Secreted</keyword>
<sequence>MKYQAVLIFALVLCISQGEGRMLCGGRLPEIVAYLCANPLTSREDFASFQMKRSENSYNSITNAVDWPWIPHHEAKGIRNKRRIIDECCKKSCTVDELMEYC</sequence>
<dbReference type="CDD" id="cd04366">
    <property type="entry name" value="IlGF_insulin_bombyxin_like"/>
    <property type="match status" value="1"/>
</dbReference>
<dbReference type="Proteomes" id="UP000663880">
    <property type="component" value="Unassembled WGS sequence"/>
</dbReference>
<comment type="subcellular location">
    <subcellularLocation>
        <location evidence="6">Secreted</location>
    </subcellularLocation>
</comment>
<evidence type="ECO:0000256" key="4">
    <source>
        <dbReference type="ARBA" id="ARBA00022729"/>
    </source>
</evidence>
<dbReference type="InterPro" id="IPR022353">
    <property type="entry name" value="Insulin_CS"/>
</dbReference>
<dbReference type="PRINTS" id="PR00276">
    <property type="entry name" value="INSULINFAMLY"/>
</dbReference>
<accession>A0A821VYZ9</accession>
<dbReference type="Pfam" id="PF00049">
    <property type="entry name" value="Insulin"/>
    <property type="match status" value="1"/>
</dbReference>
<feature type="domain" description="Insulin-like" evidence="8">
    <location>
        <begin position="21"/>
        <end position="102"/>
    </location>
</feature>
<dbReference type="OrthoDB" id="10019596at2759"/>
<dbReference type="Gene3D" id="1.10.100.10">
    <property type="entry name" value="Insulin-like"/>
    <property type="match status" value="1"/>
</dbReference>
<reference evidence="9" key="1">
    <citation type="submission" date="2021-02" db="EMBL/GenBank/DDBJ databases">
        <authorList>
            <person name="Steward A R."/>
        </authorList>
    </citation>
    <scope>NUCLEOTIDE SEQUENCE</scope>
</reference>
<evidence type="ECO:0000256" key="7">
    <source>
        <dbReference type="SAM" id="SignalP"/>
    </source>
</evidence>
<evidence type="ECO:0000256" key="6">
    <source>
        <dbReference type="RuleBase" id="RU000406"/>
    </source>
</evidence>
<dbReference type="InterPro" id="IPR016179">
    <property type="entry name" value="Insulin-like"/>
</dbReference>
<keyword evidence="4 7" id="KW-0732">Signal</keyword>
<dbReference type="PANTHER" id="PTHR13647">
    <property type="entry name" value="INSULIN-LIKE PEPTIDE 2-RELATED"/>
    <property type="match status" value="1"/>
</dbReference>
<comment type="similarity">
    <text evidence="1 6">Belongs to the insulin family.</text>
</comment>
<dbReference type="InterPro" id="IPR036438">
    <property type="entry name" value="Insulin-like_sf"/>
</dbReference>
<comment type="caution">
    <text evidence="9">The sequence shown here is derived from an EMBL/GenBank/DDBJ whole genome shotgun (WGS) entry which is preliminary data.</text>
</comment>
<keyword evidence="10" id="KW-1185">Reference proteome</keyword>
<evidence type="ECO:0000256" key="1">
    <source>
        <dbReference type="ARBA" id="ARBA00009034"/>
    </source>
</evidence>